<keyword evidence="8" id="KW-0676">Redox-active center</keyword>
<evidence type="ECO:0000313" key="16">
    <source>
        <dbReference type="Proteomes" id="UP000291562"/>
    </source>
</evidence>
<dbReference type="AlphaFoldDB" id="A0A411HK52"/>
<comment type="subunit">
    <text evidence="2">Monomer.</text>
</comment>
<evidence type="ECO:0000256" key="5">
    <source>
        <dbReference type="ARBA" id="ARBA00022862"/>
    </source>
</evidence>
<dbReference type="GO" id="GO:0045454">
    <property type="term" value="P:cell redox homeostasis"/>
    <property type="evidence" value="ECO:0007669"/>
    <property type="project" value="TreeGrafter"/>
</dbReference>
<evidence type="ECO:0000256" key="9">
    <source>
        <dbReference type="ARBA" id="ARBA00032824"/>
    </source>
</evidence>
<dbReference type="RefSeq" id="WP_129833416.1">
    <property type="nucleotide sequence ID" value="NZ_CP035704.1"/>
</dbReference>
<keyword evidence="4" id="KW-0575">Peroxidase</keyword>
<dbReference type="InterPro" id="IPR050924">
    <property type="entry name" value="Peroxiredoxin_BCP/PrxQ"/>
</dbReference>
<dbReference type="CDD" id="cd03017">
    <property type="entry name" value="PRX_BCP"/>
    <property type="match status" value="1"/>
</dbReference>
<dbReference type="SUPFAM" id="SSF52833">
    <property type="entry name" value="Thioredoxin-like"/>
    <property type="match status" value="1"/>
</dbReference>
<dbReference type="PIRSF" id="PIRSF000239">
    <property type="entry name" value="AHPC"/>
    <property type="match status" value="1"/>
</dbReference>
<evidence type="ECO:0000256" key="4">
    <source>
        <dbReference type="ARBA" id="ARBA00022559"/>
    </source>
</evidence>
<dbReference type="InterPro" id="IPR024706">
    <property type="entry name" value="Peroxiredoxin_AhpC-typ"/>
</dbReference>
<dbReference type="EC" id="1.11.1.24" evidence="3"/>
<evidence type="ECO:0000256" key="8">
    <source>
        <dbReference type="ARBA" id="ARBA00023284"/>
    </source>
</evidence>
<evidence type="ECO:0000256" key="7">
    <source>
        <dbReference type="ARBA" id="ARBA00023157"/>
    </source>
</evidence>
<dbReference type="InterPro" id="IPR036249">
    <property type="entry name" value="Thioredoxin-like_sf"/>
</dbReference>
<gene>
    <name evidence="15" type="ORF">ELE36_11485</name>
</gene>
<dbReference type="InterPro" id="IPR000866">
    <property type="entry name" value="AhpC/TSA"/>
</dbReference>
<evidence type="ECO:0000256" key="3">
    <source>
        <dbReference type="ARBA" id="ARBA00013017"/>
    </source>
</evidence>
<evidence type="ECO:0000256" key="2">
    <source>
        <dbReference type="ARBA" id="ARBA00011245"/>
    </source>
</evidence>
<keyword evidence="7" id="KW-1015">Disulfide bond</keyword>
<evidence type="ECO:0000256" key="11">
    <source>
        <dbReference type="ARBA" id="ARBA00042639"/>
    </source>
</evidence>
<dbReference type="PANTHER" id="PTHR42801">
    <property type="entry name" value="THIOREDOXIN-DEPENDENT PEROXIDE REDUCTASE"/>
    <property type="match status" value="1"/>
</dbReference>
<feature type="domain" description="Thioredoxin" evidence="14">
    <location>
        <begin position="2"/>
        <end position="155"/>
    </location>
</feature>
<keyword evidence="16" id="KW-1185">Reference proteome</keyword>
<name>A0A411HK52_9GAMM</name>
<evidence type="ECO:0000256" key="10">
    <source>
        <dbReference type="ARBA" id="ARBA00038489"/>
    </source>
</evidence>
<dbReference type="InterPro" id="IPR013766">
    <property type="entry name" value="Thioredoxin_domain"/>
</dbReference>
<dbReference type="Pfam" id="PF00578">
    <property type="entry name" value="AhpC-TSA"/>
    <property type="match status" value="1"/>
</dbReference>
<organism evidence="15 16">
    <name type="scientific">Pseudolysobacter antarcticus</name>
    <dbReference type="NCBI Taxonomy" id="2511995"/>
    <lineage>
        <taxon>Bacteria</taxon>
        <taxon>Pseudomonadati</taxon>
        <taxon>Pseudomonadota</taxon>
        <taxon>Gammaproteobacteria</taxon>
        <taxon>Lysobacterales</taxon>
        <taxon>Rhodanobacteraceae</taxon>
        <taxon>Pseudolysobacter</taxon>
    </lineage>
</organism>
<evidence type="ECO:0000256" key="6">
    <source>
        <dbReference type="ARBA" id="ARBA00023002"/>
    </source>
</evidence>
<reference evidence="15 16" key="1">
    <citation type="submission" date="2019-01" db="EMBL/GenBank/DDBJ databases">
        <title>Pseudolysobacter antarctica gen. nov., sp. nov., isolated from Fildes Peninsula, Antarctica.</title>
        <authorList>
            <person name="Wei Z."/>
            <person name="Peng F."/>
        </authorList>
    </citation>
    <scope>NUCLEOTIDE SEQUENCE [LARGE SCALE GENOMIC DNA]</scope>
    <source>
        <strain evidence="15 16">AQ6-296</strain>
    </source>
</reference>
<evidence type="ECO:0000259" key="14">
    <source>
        <dbReference type="PROSITE" id="PS51352"/>
    </source>
</evidence>
<keyword evidence="6" id="KW-0560">Oxidoreductase</keyword>
<dbReference type="GO" id="GO:0008379">
    <property type="term" value="F:thioredoxin peroxidase activity"/>
    <property type="evidence" value="ECO:0007669"/>
    <property type="project" value="TreeGrafter"/>
</dbReference>
<sequence>MLKIGDKIPNLTGATATDVVIRLHDLHGKFVVVYFYPKDNTTGCTREAQDFASLHAAFADRNAVVLGVSRDSIKAHANFTAKFSLPFTLISDSDETWCRAFDVIHEKQLYGRHYLGIVRSTFLIDPSGKFNHEWRNVKVSGHAQAVLDMLDSPRT</sequence>
<dbReference type="FunFam" id="3.40.30.10:FF:000007">
    <property type="entry name" value="Thioredoxin-dependent thiol peroxidase"/>
    <property type="match status" value="1"/>
</dbReference>
<dbReference type="Proteomes" id="UP000291562">
    <property type="component" value="Chromosome"/>
</dbReference>
<protein>
    <recommendedName>
        <fullName evidence="3">thioredoxin-dependent peroxiredoxin</fullName>
        <ecNumber evidence="3">1.11.1.24</ecNumber>
    </recommendedName>
    <alternativeName>
        <fullName evidence="9">Thioredoxin peroxidase</fullName>
    </alternativeName>
    <alternativeName>
        <fullName evidence="11">Thioredoxin-dependent peroxiredoxin Bcp</fullName>
    </alternativeName>
</protein>
<proteinExistence type="inferred from homology"/>
<dbReference type="PANTHER" id="PTHR42801:SF4">
    <property type="entry name" value="AHPC_TSA FAMILY PROTEIN"/>
    <property type="match status" value="1"/>
</dbReference>
<comment type="catalytic activity">
    <reaction evidence="12">
        <text>a hydroperoxide + [thioredoxin]-dithiol = an alcohol + [thioredoxin]-disulfide + H2O</text>
        <dbReference type="Rhea" id="RHEA:62620"/>
        <dbReference type="Rhea" id="RHEA-COMP:10698"/>
        <dbReference type="Rhea" id="RHEA-COMP:10700"/>
        <dbReference type="ChEBI" id="CHEBI:15377"/>
        <dbReference type="ChEBI" id="CHEBI:29950"/>
        <dbReference type="ChEBI" id="CHEBI:30879"/>
        <dbReference type="ChEBI" id="CHEBI:35924"/>
        <dbReference type="ChEBI" id="CHEBI:50058"/>
        <dbReference type="EC" id="1.11.1.24"/>
    </reaction>
</comment>
<dbReference type="Gene3D" id="3.40.30.10">
    <property type="entry name" value="Glutaredoxin"/>
    <property type="match status" value="1"/>
</dbReference>
<dbReference type="KEGG" id="xbc:ELE36_11485"/>
<dbReference type="GO" id="GO:0005737">
    <property type="term" value="C:cytoplasm"/>
    <property type="evidence" value="ECO:0007669"/>
    <property type="project" value="TreeGrafter"/>
</dbReference>
<comment type="function">
    <text evidence="1">Thiol-specific peroxidase that catalyzes the reduction of hydrogen peroxide and organic hydroperoxides to water and alcohols, respectively. Plays a role in cell protection against oxidative stress by detoxifying peroxides and as sensor of hydrogen peroxide-mediated signaling events.</text>
</comment>
<dbReference type="EMBL" id="CP035704">
    <property type="protein sequence ID" value="QBB70919.1"/>
    <property type="molecule type" value="Genomic_DNA"/>
</dbReference>
<evidence type="ECO:0000313" key="15">
    <source>
        <dbReference type="EMBL" id="QBB70919.1"/>
    </source>
</evidence>
<evidence type="ECO:0000256" key="13">
    <source>
        <dbReference type="PIRSR" id="PIRSR000239-1"/>
    </source>
</evidence>
<evidence type="ECO:0000256" key="1">
    <source>
        <dbReference type="ARBA" id="ARBA00003330"/>
    </source>
</evidence>
<comment type="similarity">
    <text evidence="10">Belongs to the peroxiredoxin family. BCP/PrxQ subfamily.</text>
</comment>
<feature type="active site" description="Cysteine sulfenic acid (-SOH) intermediate; for peroxidase activity" evidence="13">
    <location>
        <position position="44"/>
    </location>
</feature>
<accession>A0A411HK52</accession>
<keyword evidence="5" id="KW-0049">Antioxidant</keyword>
<dbReference type="OrthoDB" id="9812811at2"/>
<evidence type="ECO:0000256" key="12">
    <source>
        <dbReference type="ARBA" id="ARBA00049091"/>
    </source>
</evidence>
<dbReference type="GO" id="GO:0034599">
    <property type="term" value="P:cellular response to oxidative stress"/>
    <property type="evidence" value="ECO:0007669"/>
    <property type="project" value="TreeGrafter"/>
</dbReference>
<dbReference type="PROSITE" id="PS51352">
    <property type="entry name" value="THIOREDOXIN_2"/>
    <property type="match status" value="1"/>
</dbReference>